<dbReference type="AlphaFoldDB" id="A0A139H1X5"/>
<evidence type="ECO:0000256" key="1">
    <source>
        <dbReference type="SAM" id="SignalP"/>
    </source>
</evidence>
<evidence type="ECO:0000313" key="2">
    <source>
        <dbReference type="EMBL" id="KXS96412.1"/>
    </source>
</evidence>
<feature type="signal peptide" evidence="1">
    <location>
        <begin position="1"/>
        <end position="19"/>
    </location>
</feature>
<evidence type="ECO:0000313" key="3">
    <source>
        <dbReference type="Proteomes" id="UP000070133"/>
    </source>
</evidence>
<keyword evidence="3" id="KW-1185">Reference proteome</keyword>
<protein>
    <submittedName>
        <fullName evidence="2">Uncharacterized protein</fullName>
    </submittedName>
</protein>
<proteinExistence type="predicted"/>
<reference evidence="2 3" key="1">
    <citation type="submission" date="2015-07" db="EMBL/GenBank/DDBJ databases">
        <title>Comparative genomics of the Sigatoka disease complex on banana suggests a link between parallel evolutionary changes in Pseudocercospora fijiensis and Pseudocercospora eumusae and increased virulence on the banana host.</title>
        <authorList>
            <person name="Chang T.-C."/>
            <person name="Salvucci A."/>
            <person name="Crous P.W."/>
            <person name="Stergiopoulos I."/>
        </authorList>
    </citation>
    <scope>NUCLEOTIDE SEQUENCE [LARGE SCALE GENOMIC DNA]</scope>
    <source>
        <strain evidence="2 3">CBS 114824</strain>
    </source>
</reference>
<feature type="chain" id="PRO_5007806264" evidence="1">
    <location>
        <begin position="20"/>
        <end position="79"/>
    </location>
</feature>
<comment type="caution">
    <text evidence="2">The sequence shown here is derived from an EMBL/GenBank/DDBJ whole genome shotgun (WGS) entry which is preliminary data.</text>
</comment>
<sequence length="79" mass="8552">MRGFIVATALALCSLSVNALPTSKIRDEIIKRNKTPEQPKPKGVPGWCKDRVFIAVFPPTQEEQCCAGVEDACVGLPPN</sequence>
<dbReference type="OrthoDB" id="10491555at2759"/>
<gene>
    <name evidence="2" type="ORF">AC578_3010</name>
</gene>
<dbReference type="Proteomes" id="UP000070133">
    <property type="component" value="Unassembled WGS sequence"/>
</dbReference>
<name>A0A139H1X5_9PEZI</name>
<dbReference type="EMBL" id="LFZN01000175">
    <property type="protein sequence ID" value="KXS96412.1"/>
    <property type="molecule type" value="Genomic_DNA"/>
</dbReference>
<keyword evidence="1" id="KW-0732">Signal</keyword>
<accession>A0A139H1X5</accession>
<organism evidence="2 3">
    <name type="scientific">Pseudocercospora eumusae</name>
    <dbReference type="NCBI Taxonomy" id="321146"/>
    <lineage>
        <taxon>Eukaryota</taxon>
        <taxon>Fungi</taxon>
        <taxon>Dikarya</taxon>
        <taxon>Ascomycota</taxon>
        <taxon>Pezizomycotina</taxon>
        <taxon>Dothideomycetes</taxon>
        <taxon>Dothideomycetidae</taxon>
        <taxon>Mycosphaerellales</taxon>
        <taxon>Mycosphaerellaceae</taxon>
        <taxon>Pseudocercospora</taxon>
    </lineage>
</organism>